<evidence type="ECO:0000313" key="6">
    <source>
        <dbReference type="EMBL" id="SFH51987.1"/>
    </source>
</evidence>
<feature type="domain" description="HTH luxR-type" evidence="5">
    <location>
        <begin position="243"/>
        <end position="300"/>
    </location>
</feature>
<dbReference type="SUPFAM" id="SSF46894">
    <property type="entry name" value="C-terminal effector domain of the bipartite response regulators"/>
    <property type="match status" value="1"/>
</dbReference>
<keyword evidence="3" id="KW-0804">Transcription</keyword>
<feature type="transmembrane region" description="Helical" evidence="4">
    <location>
        <begin position="131"/>
        <end position="149"/>
    </location>
</feature>
<dbReference type="Gene3D" id="1.10.10.10">
    <property type="entry name" value="Winged helix-like DNA-binding domain superfamily/Winged helix DNA-binding domain"/>
    <property type="match status" value="1"/>
</dbReference>
<name>A0A1I3APJ2_9SPHI</name>
<dbReference type="EMBL" id="FOPP01000019">
    <property type="protein sequence ID" value="SFH51987.1"/>
    <property type="molecule type" value="Genomic_DNA"/>
</dbReference>
<dbReference type="InterPro" id="IPR016032">
    <property type="entry name" value="Sig_transdc_resp-reg_C-effctor"/>
</dbReference>
<keyword evidence="2" id="KW-0238">DNA-binding</keyword>
<evidence type="ECO:0000256" key="4">
    <source>
        <dbReference type="SAM" id="Phobius"/>
    </source>
</evidence>
<gene>
    <name evidence="6" type="ORF">SAMN04489864_1192</name>
</gene>
<dbReference type="InterPro" id="IPR000792">
    <property type="entry name" value="Tscrpt_reg_LuxR_C"/>
</dbReference>
<feature type="transmembrane region" description="Helical" evidence="4">
    <location>
        <begin position="6"/>
        <end position="26"/>
    </location>
</feature>
<feature type="transmembrane region" description="Helical" evidence="4">
    <location>
        <begin position="195"/>
        <end position="214"/>
    </location>
</feature>
<dbReference type="PANTHER" id="PTHR44688">
    <property type="entry name" value="DNA-BINDING TRANSCRIPTIONAL ACTIVATOR DEVR_DOSR"/>
    <property type="match status" value="1"/>
</dbReference>
<dbReference type="PRINTS" id="PR00038">
    <property type="entry name" value="HTHLUXR"/>
</dbReference>
<keyword evidence="7" id="KW-1185">Reference proteome</keyword>
<reference evidence="6 7" key="1">
    <citation type="submission" date="2016-10" db="EMBL/GenBank/DDBJ databases">
        <authorList>
            <person name="de Groot N.N."/>
        </authorList>
    </citation>
    <scope>NUCLEOTIDE SEQUENCE [LARGE SCALE GENOMIC DNA]</scope>
    <source>
        <strain evidence="6 7">DSM 18684</strain>
    </source>
</reference>
<keyword evidence="4" id="KW-0472">Membrane</keyword>
<feature type="transmembrane region" description="Helical" evidence="4">
    <location>
        <begin position="169"/>
        <end position="189"/>
    </location>
</feature>
<dbReference type="GO" id="GO:0006355">
    <property type="term" value="P:regulation of DNA-templated transcription"/>
    <property type="evidence" value="ECO:0007669"/>
    <property type="project" value="InterPro"/>
</dbReference>
<evidence type="ECO:0000259" key="5">
    <source>
        <dbReference type="SMART" id="SM00421"/>
    </source>
</evidence>
<dbReference type="STRING" id="414048.SAMN04489864_1192"/>
<keyword evidence="1" id="KW-0805">Transcription regulation</keyword>
<feature type="transmembrane region" description="Helical" evidence="4">
    <location>
        <begin position="97"/>
        <end position="119"/>
    </location>
</feature>
<keyword evidence="4" id="KW-0812">Transmembrane</keyword>
<evidence type="ECO:0000313" key="7">
    <source>
        <dbReference type="Proteomes" id="UP000199666"/>
    </source>
</evidence>
<dbReference type="CDD" id="cd06170">
    <property type="entry name" value="LuxR_C_like"/>
    <property type="match status" value="1"/>
</dbReference>
<dbReference type="AlphaFoldDB" id="A0A1I3APJ2"/>
<keyword evidence="4" id="KW-1133">Transmembrane helix</keyword>
<dbReference type="Pfam" id="PF00196">
    <property type="entry name" value="GerE"/>
    <property type="match status" value="1"/>
</dbReference>
<organism evidence="6 7">
    <name type="scientific">Pedobacter insulae</name>
    <dbReference type="NCBI Taxonomy" id="414048"/>
    <lineage>
        <taxon>Bacteria</taxon>
        <taxon>Pseudomonadati</taxon>
        <taxon>Bacteroidota</taxon>
        <taxon>Sphingobacteriia</taxon>
        <taxon>Sphingobacteriales</taxon>
        <taxon>Sphingobacteriaceae</taxon>
        <taxon>Pedobacter</taxon>
    </lineage>
</organism>
<dbReference type="SMART" id="SM00421">
    <property type="entry name" value="HTH_LUXR"/>
    <property type="match status" value="1"/>
</dbReference>
<evidence type="ECO:0000256" key="3">
    <source>
        <dbReference type="ARBA" id="ARBA00023163"/>
    </source>
</evidence>
<feature type="transmembrane region" description="Helical" evidence="4">
    <location>
        <begin position="67"/>
        <end position="85"/>
    </location>
</feature>
<sequence length="303" mass="35601">MHLLTAVVIFIECLFLFYQVIHYLSWPDDRSRFWYLILLVFLIFYNISGGLFPDPAIGFLSVELQNIIAYGGGFLMGSYFPYFFYRGFGLKRLRWHAMVGVPLFLLLPYVAVFICWYPFHGDLERAIRFGMPVPFIYSVVLVLVILRAIREMSKLEQQDSVYNTRFELFAVYFAVLPWVVMCVFSVLHVTQWVEVLVTNLGFVLTTFIFISRSIRFDKADKQRRLELENKLPFSEAFERNIYLYGFTERELEVVRLIRQGYSRAEIADMLCISVGTLGKHIQFIHEKAMVSSRQQLMAKMEMP</sequence>
<accession>A0A1I3APJ2</accession>
<proteinExistence type="predicted"/>
<dbReference type="Proteomes" id="UP000199666">
    <property type="component" value="Unassembled WGS sequence"/>
</dbReference>
<protein>
    <submittedName>
        <fullName evidence="6">Regulatory protein, luxR family</fullName>
    </submittedName>
</protein>
<dbReference type="InterPro" id="IPR036388">
    <property type="entry name" value="WH-like_DNA-bd_sf"/>
</dbReference>
<evidence type="ECO:0000256" key="1">
    <source>
        <dbReference type="ARBA" id="ARBA00023015"/>
    </source>
</evidence>
<dbReference type="GO" id="GO:0003677">
    <property type="term" value="F:DNA binding"/>
    <property type="evidence" value="ECO:0007669"/>
    <property type="project" value="UniProtKB-KW"/>
</dbReference>
<evidence type="ECO:0000256" key="2">
    <source>
        <dbReference type="ARBA" id="ARBA00023125"/>
    </source>
</evidence>
<dbReference type="PANTHER" id="PTHR44688:SF16">
    <property type="entry name" value="DNA-BINDING TRANSCRIPTIONAL ACTIVATOR DEVR_DOSR"/>
    <property type="match status" value="1"/>
</dbReference>
<feature type="transmembrane region" description="Helical" evidence="4">
    <location>
        <begin position="33"/>
        <end position="52"/>
    </location>
</feature>